<evidence type="ECO:0000256" key="9">
    <source>
        <dbReference type="ARBA" id="ARBA00022840"/>
    </source>
</evidence>
<keyword evidence="7 16" id="KW-0547">Nucleotide-binding</keyword>
<sequence>MPAIERVIPIVGQISDPLREMLARRLRELAGLGVIALSCVVAAALMTWSVQDPSLSHATSGPIRNLMGRPGAIGADMLMQILGLGAIMLILPVAIWGWRLVTHRHFDREALRIACWILCAVIAAGFASCLPRSGAWPLPTGLGGVVGDALVRFPAVVFGPPGLIYRIVLGVILFAAMIGSFVFACGAGAQEKLVERTRPPMIEDEEDFEDDDRRSISLGWIVHTAMSAKTRLVRALSAFFAMLVGRTESRRSASFERMEPNLGGGRRAPSLVPQDEYEENEEEEEEEEEEEDEQPAPRARKRAEPKSSGRKGVFVLPPVSVLAAPKASDRLTLSKDELEENSRALEGVLQDFGVRGEIVKASPGPVVTLYELEPAPGIKSSRVIGLADDIARSMSAISARVAVVSGRNAIGIELPNVKRETVYLRELLTAKEATGSTAKLPLCLGKTIGGEPVIVDLARMPHLLIAGTTGSGKSVGINTMILSLLYRLRPDQCRLIMVDPKMLELSVYDGIPHLLTPVVTDPKKAVVALKWAVREMEQRYKNMAKLGVRNIDGYNTRVAEAKAKGEELTRTVQTGFDKETGKAIYEEEKLELEPLPYIVIIVDEMADLMMVAGKDIEGAVQRLAQMARAAGLHVVLATQRPSVDVITGTIKANFPTRISFQVTSKIDSRVLLGEMGAEQLLGQGDMLYMAGGGRISRVHGPFVSDEEVEKIVRHLKSQGQPEYLEAVTAEEETDEDGNAVFDGTSMGANGGEGDLFSQAVAIVKRDRKASTSYIQRRLQIGYNRAATLMERMELEGIVGQANHAGKREILVAEEDERFG</sequence>
<dbReference type="GO" id="GO:0005886">
    <property type="term" value="C:plasma membrane"/>
    <property type="evidence" value="ECO:0007669"/>
    <property type="project" value="UniProtKB-SubCell"/>
</dbReference>
<keyword evidence="21" id="KW-1185">Reference proteome</keyword>
<gene>
    <name evidence="20" type="ORF">G4V63_28755</name>
</gene>
<dbReference type="SUPFAM" id="SSF46785">
    <property type="entry name" value="Winged helix' DNA-binding domain"/>
    <property type="match status" value="1"/>
</dbReference>
<feature type="compositionally biased region" description="Acidic residues" evidence="17">
    <location>
        <begin position="275"/>
        <end position="294"/>
    </location>
</feature>
<evidence type="ECO:0000313" key="21">
    <source>
        <dbReference type="Proteomes" id="UP000480266"/>
    </source>
</evidence>
<keyword evidence="4" id="KW-1003">Cell membrane</keyword>
<evidence type="ECO:0000256" key="6">
    <source>
        <dbReference type="ARBA" id="ARBA00022692"/>
    </source>
</evidence>
<dbReference type="PROSITE" id="PS50901">
    <property type="entry name" value="FTSK"/>
    <property type="match status" value="1"/>
</dbReference>
<dbReference type="InterPro" id="IPR036388">
    <property type="entry name" value="WH-like_DNA-bd_sf"/>
</dbReference>
<evidence type="ECO:0000256" key="8">
    <source>
        <dbReference type="ARBA" id="ARBA00022829"/>
    </source>
</evidence>
<feature type="region of interest" description="Disordered" evidence="17">
    <location>
        <begin position="252"/>
        <end position="309"/>
    </location>
</feature>
<dbReference type="GO" id="GO:0051301">
    <property type="term" value="P:cell division"/>
    <property type="evidence" value="ECO:0007669"/>
    <property type="project" value="UniProtKB-KW"/>
</dbReference>
<dbReference type="GO" id="GO:0003677">
    <property type="term" value="F:DNA binding"/>
    <property type="evidence" value="ECO:0007669"/>
    <property type="project" value="UniProtKB-KW"/>
</dbReference>
<dbReference type="AlphaFoldDB" id="A0A7C9VJU6"/>
<evidence type="ECO:0000256" key="2">
    <source>
        <dbReference type="ARBA" id="ARBA00006474"/>
    </source>
</evidence>
<comment type="caution">
    <text evidence="20">The sequence shown here is derived from an EMBL/GenBank/DDBJ whole genome shotgun (WGS) entry which is preliminary data.</text>
</comment>
<evidence type="ECO:0000259" key="19">
    <source>
        <dbReference type="PROSITE" id="PS50901"/>
    </source>
</evidence>
<dbReference type="EMBL" id="JAAMRR010001466">
    <property type="protein sequence ID" value="NGX99046.1"/>
    <property type="molecule type" value="Genomic_DNA"/>
</dbReference>
<dbReference type="SUPFAM" id="SSF52540">
    <property type="entry name" value="P-loop containing nucleoside triphosphate hydrolases"/>
    <property type="match status" value="1"/>
</dbReference>
<evidence type="ECO:0000256" key="15">
    <source>
        <dbReference type="ARBA" id="ARBA00025923"/>
    </source>
</evidence>
<dbReference type="InterPro" id="IPR027417">
    <property type="entry name" value="P-loop_NTPase"/>
</dbReference>
<feature type="transmembrane region" description="Helical" evidence="18">
    <location>
        <begin position="77"/>
        <end position="98"/>
    </location>
</feature>
<evidence type="ECO:0000256" key="4">
    <source>
        <dbReference type="ARBA" id="ARBA00022475"/>
    </source>
</evidence>
<evidence type="ECO:0000256" key="18">
    <source>
        <dbReference type="SAM" id="Phobius"/>
    </source>
</evidence>
<keyword evidence="6 18" id="KW-0812">Transmembrane</keyword>
<dbReference type="InterPro" id="IPR025199">
    <property type="entry name" value="FtsK_4TM"/>
</dbReference>
<dbReference type="Pfam" id="PF17854">
    <property type="entry name" value="FtsK_alpha"/>
    <property type="match status" value="1"/>
</dbReference>
<keyword evidence="5" id="KW-0132">Cell division</keyword>
<evidence type="ECO:0000313" key="20">
    <source>
        <dbReference type="EMBL" id="NGX99046.1"/>
    </source>
</evidence>
<protein>
    <recommendedName>
        <fullName evidence="3">DNA translocase FtsK</fullName>
    </recommendedName>
</protein>
<evidence type="ECO:0000256" key="7">
    <source>
        <dbReference type="ARBA" id="ARBA00022741"/>
    </source>
</evidence>
<keyword evidence="11" id="KW-0238">DNA-binding</keyword>
<dbReference type="PANTHER" id="PTHR22683">
    <property type="entry name" value="SPORULATION PROTEIN RELATED"/>
    <property type="match status" value="1"/>
</dbReference>
<keyword evidence="8" id="KW-0159">Chromosome partition</keyword>
<keyword evidence="13" id="KW-0131">Cell cycle</keyword>
<dbReference type="GO" id="GO:0007059">
    <property type="term" value="P:chromosome segregation"/>
    <property type="evidence" value="ECO:0007669"/>
    <property type="project" value="UniProtKB-KW"/>
</dbReference>
<evidence type="ECO:0000256" key="3">
    <source>
        <dbReference type="ARBA" id="ARBA00020887"/>
    </source>
</evidence>
<keyword evidence="9 16" id="KW-0067">ATP-binding</keyword>
<dbReference type="InterPro" id="IPR050206">
    <property type="entry name" value="FtsK/SpoIIIE/SftA"/>
</dbReference>
<feature type="transmembrane region" description="Helical" evidence="18">
    <location>
        <begin position="110"/>
        <end position="128"/>
    </location>
</feature>
<dbReference type="Pfam" id="PF09397">
    <property type="entry name" value="FtsK_gamma"/>
    <property type="match status" value="1"/>
</dbReference>
<dbReference type="Proteomes" id="UP000480266">
    <property type="component" value="Unassembled WGS sequence"/>
</dbReference>
<dbReference type="PANTHER" id="PTHR22683:SF41">
    <property type="entry name" value="DNA TRANSLOCASE FTSK"/>
    <property type="match status" value="1"/>
</dbReference>
<dbReference type="Pfam" id="PF13491">
    <property type="entry name" value="FtsK_4TM"/>
    <property type="match status" value="1"/>
</dbReference>
<evidence type="ECO:0000256" key="11">
    <source>
        <dbReference type="ARBA" id="ARBA00023125"/>
    </source>
</evidence>
<dbReference type="InterPro" id="IPR041027">
    <property type="entry name" value="FtsK_alpha"/>
</dbReference>
<feature type="transmembrane region" description="Helical" evidence="18">
    <location>
        <begin position="163"/>
        <end position="184"/>
    </location>
</feature>
<comment type="subunit">
    <text evidence="15">Homohexamer. Forms a ring that surrounds DNA.</text>
</comment>
<comment type="subcellular location">
    <subcellularLocation>
        <location evidence="1">Cell membrane</location>
        <topology evidence="1">Multi-pass membrane protein</topology>
    </subcellularLocation>
</comment>
<comment type="function">
    <text evidence="14">Essential cell division protein that coordinates cell division and chromosome segregation. The N-terminus is involved in assembly of the cell-division machinery. The C-terminus functions as a DNA motor that moves dsDNA in an ATP-dependent manner towards the dif recombination site, which is located within the replication terminus region. Translocation stops specifically at Xer-dif sites, where FtsK interacts with the Xer recombinase, allowing activation of chromosome unlinking by recombination. FtsK orienting polar sequences (KOPS) guide the direction of DNA translocation. FtsK can remove proteins from DNA as it translocates, but translocation stops specifically at XerCD-dif site, thereby preventing removal of XerC and XerD from dif.</text>
</comment>
<evidence type="ECO:0000256" key="5">
    <source>
        <dbReference type="ARBA" id="ARBA00022618"/>
    </source>
</evidence>
<dbReference type="Pfam" id="PF01580">
    <property type="entry name" value="FtsK_SpoIIIE"/>
    <property type="match status" value="1"/>
</dbReference>
<keyword evidence="12 18" id="KW-0472">Membrane</keyword>
<dbReference type="GO" id="GO:0005524">
    <property type="term" value="F:ATP binding"/>
    <property type="evidence" value="ECO:0007669"/>
    <property type="project" value="UniProtKB-UniRule"/>
</dbReference>
<accession>A0A7C9VJU6</accession>
<evidence type="ECO:0000256" key="16">
    <source>
        <dbReference type="PROSITE-ProRule" id="PRU00289"/>
    </source>
</evidence>
<dbReference type="InterPro" id="IPR018541">
    <property type="entry name" value="Ftsk_gamma"/>
</dbReference>
<evidence type="ECO:0000256" key="14">
    <source>
        <dbReference type="ARBA" id="ARBA00024784"/>
    </source>
</evidence>
<keyword evidence="10 18" id="KW-1133">Transmembrane helix</keyword>
<dbReference type="Gene3D" id="1.10.10.10">
    <property type="entry name" value="Winged helix-like DNA-binding domain superfamily/Winged helix DNA-binding domain"/>
    <property type="match status" value="1"/>
</dbReference>
<evidence type="ECO:0000256" key="13">
    <source>
        <dbReference type="ARBA" id="ARBA00023306"/>
    </source>
</evidence>
<dbReference type="InterPro" id="IPR036390">
    <property type="entry name" value="WH_DNA-bd_sf"/>
</dbReference>
<comment type="similarity">
    <text evidence="2">Belongs to the FtsK/SpoIIIE/SftA family.</text>
</comment>
<feature type="transmembrane region" description="Helical" evidence="18">
    <location>
        <begin position="29"/>
        <end position="50"/>
    </location>
</feature>
<feature type="domain" description="FtsK" evidence="19">
    <location>
        <begin position="450"/>
        <end position="669"/>
    </location>
</feature>
<dbReference type="Gene3D" id="3.30.980.40">
    <property type="match status" value="1"/>
</dbReference>
<feature type="binding site" evidence="16">
    <location>
        <begin position="467"/>
        <end position="474"/>
    </location>
    <ligand>
        <name>ATP</name>
        <dbReference type="ChEBI" id="CHEBI:30616"/>
    </ligand>
</feature>
<name>A0A7C9VJU6_9BRAD</name>
<dbReference type="Gene3D" id="3.40.50.300">
    <property type="entry name" value="P-loop containing nucleotide triphosphate hydrolases"/>
    <property type="match status" value="1"/>
</dbReference>
<proteinExistence type="inferred from homology"/>
<evidence type="ECO:0000256" key="1">
    <source>
        <dbReference type="ARBA" id="ARBA00004651"/>
    </source>
</evidence>
<evidence type="ECO:0000256" key="17">
    <source>
        <dbReference type="SAM" id="MobiDB-lite"/>
    </source>
</evidence>
<dbReference type="InterPro" id="IPR002543">
    <property type="entry name" value="FtsK_dom"/>
</dbReference>
<evidence type="ECO:0000256" key="10">
    <source>
        <dbReference type="ARBA" id="ARBA00022989"/>
    </source>
</evidence>
<dbReference type="SMART" id="SM00843">
    <property type="entry name" value="Ftsk_gamma"/>
    <property type="match status" value="1"/>
</dbReference>
<organism evidence="20 21">
    <name type="scientific">Candidatus Afipia apatlaquensis</name>
    <dbReference type="NCBI Taxonomy" id="2712852"/>
    <lineage>
        <taxon>Bacteria</taxon>
        <taxon>Pseudomonadati</taxon>
        <taxon>Pseudomonadota</taxon>
        <taxon>Alphaproteobacteria</taxon>
        <taxon>Hyphomicrobiales</taxon>
        <taxon>Nitrobacteraceae</taxon>
        <taxon>Afipia</taxon>
    </lineage>
</organism>
<evidence type="ECO:0000256" key="12">
    <source>
        <dbReference type="ARBA" id="ARBA00023136"/>
    </source>
</evidence>
<reference evidence="20" key="1">
    <citation type="submission" date="2020-02" db="EMBL/GenBank/DDBJ databases">
        <title>Draft genome sequence of Candidatus Afipia apatlaquensis IBT-C3, a potential strain for decolorization of textile dyes.</title>
        <authorList>
            <person name="Sanchez-Reyes A."/>
            <person name="Breton-Deval L."/>
            <person name="Mangelson H."/>
            <person name="Sanchez-Flores A."/>
        </authorList>
    </citation>
    <scope>NUCLEOTIDE SEQUENCE [LARGE SCALE GENOMIC DNA]</scope>
    <source>
        <strain evidence="20">IBT-C3</strain>
    </source>
</reference>
<dbReference type="CDD" id="cd01127">
    <property type="entry name" value="TrwB_TraG_TraD_VirD4"/>
    <property type="match status" value="1"/>
</dbReference>